<dbReference type="AlphaFoldDB" id="A0A9R1QXP8"/>
<dbReference type="EMBL" id="LT934116">
    <property type="protein sequence ID" value="VAH85624.1"/>
    <property type="molecule type" value="Genomic_DNA"/>
</dbReference>
<name>A0A9R1QXP8_TRITD</name>
<dbReference type="PANTHER" id="PTHR47590">
    <property type="entry name" value="F-BOX/KELCH-REPEAT PROTEIN SKIP25"/>
    <property type="match status" value="1"/>
</dbReference>
<dbReference type="Proteomes" id="UP000324705">
    <property type="component" value="Chromosome 3B"/>
</dbReference>
<protein>
    <recommendedName>
        <fullName evidence="3">F-box/kelch-repeat protein</fullName>
    </recommendedName>
</protein>
<gene>
    <name evidence="1" type="ORF">TRITD_3Bv1G268540</name>
</gene>
<evidence type="ECO:0000313" key="1">
    <source>
        <dbReference type="EMBL" id="VAH85624.1"/>
    </source>
</evidence>
<accession>A0A9R1QXP8</accession>
<keyword evidence="2" id="KW-1185">Reference proteome</keyword>
<evidence type="ECO:0000313" key="2">
    <source>
        <dbReference type="Proteomes" id="UP000324705"/>
    </source>
</evidence>
<organism evidence="1 2">
    <name type="scientific">Triticum turgidum subsp. durum</name>
    <name type="common">Durum wheat</name>
    <name type="synonym">Triticum durum</name>
    <dbReference type="NCBI Taxonomy" id="4567"/>
    <lineage>
        <taxon>Eukaryota</taxon>
        <taxon>Viridiplantae</taxon>
        <taxon>Streptophyta</taxon>
        <taxon>Embryophyta</taxon>
        <taxon>Tracheophyta</taxon>
        <taxon>Spermatophyta</taxon>
        <taxon>Magnoliopsida</taxon>
        <taxon>Liliopsida</taxon>
        <taxon>Poales</taxon>
        <taxon>Poaceae</taxon>
        <taxon>BOP clade</taxon>
        <taxon>Pooideae</taxon>
        <taxon>Triticodae</taxon>
        <taxon>Triticeae</taxon>
        <taxon>Triticinae</taxon>
        <taxon>Triticum</taxon>
    </lineage>
</organism>
<dbReference type="PANTHER" id="PTHR47590:SF7">
    <property type="entry name" value="OS06G0711700 PROTEIN"/>
    <property type="match status" value="1"/>
</dbReference>
<dbReference type="Gramene" id="TRITD3Bv1G268540.1">
    <property type="protein sequence ID" value="TRITD3Bv1G268540.1"/>
    <property type="gene ID" value="TRITD3Bv1G268540"/>
</dbReference>
<proteinExistence type="predicted"/>
<evidence type="ECO:0008006" key="3">
    <source>
        <dbReference type="Google" id="ProtNLM"/>
    </source>
</evidence>
<reference evidence="1 2" key="1">
    <citation type="submission" date="2017-09" db="EMBL/GenBank/DDBJ databases">
        <authorList>
            <consortium name="International Durum Wheat Genome Sequencing Consortium (IDWGSC)"/>
            <person name="Milanesi L."/>
        </authorList>
    </citation>
    <scope>NUCLEOTIDE SEQUENCE [LARGE SCALE GENOMIC DNA]</scope>
    <source>
        <strain evidence="2">cv. Svevo</strain>
    </source>
</reference>
<sequence length="232" mass="25446">MLSDPSFFYRQLPLRFLAVAGWLVLVAGCTHPLHEVLCRPLVFDPGPVPRARALLAGQLAAPSRSAQVVDGGRGCLFVAGAGYNLVVSCSGKIWDPDMSSPRWEPLPPLQDGVDRHAEDAAYSGEKICVVNLHGSGAKEAVVFDPVAVRWEAARHARWVEGPCHSVPGRRRQGARGAPMLTRIWTKRQTVDYEESWVEDLDGNNFYGSVLIAMLYNGIQISISTTYCSLFLI</sequence>